<dbReference type="PROSITE" id="PS51257">
    <property type="entry name" value="PROKAR_LIPOPROTEIN"/>
    <property type="match status" value="1"/>
</dbReference>
<reference evidence="2 3" key="1">
    <citation type="submission" date="2019-07" db="EMBL/GenBank/DDBJ databases">
        <title>Full genome sequence of Humibacter sp. WJ7-1.</title>
        <authorList>
            <person name="Im W.-T."/>
        </authorList>
    </citation>
    <scope>NUCLEOTIDE SEQUENCE [LARGE SCALE GENOMIC DNA]</scope>
    <source>
        <strain evidence="2 3">WJ7-1</strain>
    </source>
</reference>
<dbReference type="RefSeq" id="WP_146319083.1">
    <property type="nucleotide sequence ID" value="NZ_CP042305.1"/>
</dbReference>
<feature type="signal peptide" evidence="1">
    <location>
        <begin position="1"/>
        <end position="22"/>
    </location>
</feature>
<name>A0A5B8M1T6_9MICO</name>
<evidence type="ECO:0008006" key="4">
    <source>
        <dbReference type="Google" id="ProtNLM"/>
    </source>
</evidence>
<organism evidence="2 3">
    <name type="scientific">Humibacter ginsenosidimutans</name>
    <dbReference type="NCBI Taxonomy" id="2599293"/>
    <lineage>
        <taxon>Bacteria</taxon>
        <taxon>Bacillati</taxon>
        <taxon>Actinomycetota</taxon>
        <taxon>Actinomycetes</taxon>
        <taxon>Micrococcales</taxon>
        <taxon>Microbacteriaceae</taxon>
        <taxon>Humibacter</taxon>
    </lineage>
</organism>
<dbReference type="KEGG" id="huw:FPZ11_05610"/>
<dbReference type="OrthoDB" id="5124656at2"/>
<feature type="chain" id="PRO_5022901695" description="Lipoprotein" evidence="1">
    <location>
        <begin position="23"/>
        <end position="183"/>
    </location>
</feature>
<evidence type="ECO:0000256" key="1">
    <source>
        <dbReference type="SAM" id="SignalP"/>
    </source>
</evidence>
<dbReference type="EMBL" id="CP042305">
    <property type="protein sequence ID" value="QDZ14313.1"/>
    <property type="molecule type" value="Genomic_DNA"/>
</dbReference>
<dbReference type="AlphaFoldDB" id="A0A5B8M1T6"/>
<proteinExistence type="predicted"/>
<sequence>MLLRRWLPAAALAALLALSLGACTPGDTVRTPGRTAVATPLFSSDDEALKVATDAYAAYLKVTDEVMQDGGRNADRFETVAIGEALSQAMESAKEFRSSGVRSTGRSAFDSIRLQSPVRTDSRKVDVYLCDDTSHVDVLDATGKSIVASDRRTRIPFAVTVIPRAAGGFVVSERDHWTGASYC</sequence>
<gene>
    <name evidence="2" type="ORF">FPZ11_05610</name>
</gene>
<evidence type="ECO:0000313" key="2">
    <source>
        <dbReference type="EMBL" id="QDZ14313.1"/>
    </source>
</evidence>
<evidence type="ECO:0000313" key="3">
    <source>
        <dbReference type="Proteomes" id="UP000320216"/>
    </source>
</evidence>
<dbReference type="Proteomes" id="UP000320216">
    <property type="component" value="Chromosome"/>
</dbReference>
<keyword evidence="3" id="KW-1185">Reference proteome</keyword>
<protein>
    <recommendedName>
        <fullName evidence="4">Lipoprotein</fullName>
    </recommendedName>
</protein>
<accession>A0A5B8M1T6</accession>
<keyword evidence="1" id="KW-0732">Signal</keyword>